<evidence type="ECO:0000313" key="2">
    <source>
        <dbReference type="EMBL" id="WPX71875.1"/>
    </source>
</evidence>
<accession>A0ABZ0U3T2</accession>
<feature type="transmembrane region" description="Helical" evidence="1">
    <location>
        <begin position="63"/>
        <end position="80"/>
    </location>
</feature>
<keyword evidence="3" id="KW-1185">Reference proteome</keyword>
<keyword evidence="1" id="KW-0472">Membrane</keyword>
<proteinExistence type="predicted"/>
<keyword evidence="1" id="KW-1133">Transmembrane helix</keyword>
<organism evidence="2 3">
    <name type="scientific">Blautia producta</name>
    <dbReference type="NCBI Taxonomy" id="33035"/>
    <lineage>
        <taxon>Bacteria</taxon>
        <taxon>Bacillati</taxon>
        <taxon>Bacillota</taxon>
        <taxon>Clostridia</taxon>
        <taxon>Lachnospirales</taxon>
        <taxon>Lachnospiraceae</taxon>
        <taxon>Blautia</taxon>
    </lineage>
</organism>
<gene>
    <name evidence="2" type="ORF">BLCOC_01990</name>
</gene>
<feature type="transmembrane region" description="Helical" evidence="1">
    <location>
        <begin position="162"/>
        <end position="182"/>
    </location>
</feature>
<protein>
    <submittedName>
        <fullName evidence="2">Uncharacterized protein</fullName>
    </submittedName>
</protein>
<dbReference type="EMBL" id="CP136422">
    <property type="protein sequence ID" value="WPX71875.1"/>
    <property type="molecule type" value="Genomic_DNA"/>
</dbReference>
<evidence type="ECO:0000256" key="1">
    <source>
        <dbReference type="SAM" id="Phobius"/>
    </source>
</evidence>
<evidence type="ECO:0000313" key="3">
    <source>
        <dbReference type="Proteomes" id="UP001325248"/>
    </source>
</evidence>
<name>A0ABZ0U3T2_9FIRM</name>
<reference evidence="2" key="1">
    <citation type="submission" date="2023-10" db="EMBL/GenBank/DDBJ databases">
        <title>Genome sequence of Blautia coccoides DSM 935.</title>
        <authorList>
            <person name="Boeer T."/>
            <person name="Bengelsdorf F.R."/>
            <person name="Daniel R."/>
            <person name="Poehlein A."/>
        </authorList>
    </citation>
    <scope>NUCLEOTIDE SEQUENCE [LARGE SCALE GENOMIC DNA]</scope>
    <source>
        <strain evidence="2">DSM 935</strain>
    </source>
</reference>
<dbReference type="Proteomes" id="UP001325248">
    <property type="component" value="Chromosome"/>
</dbReference>
<keyword evidence="1" id="KW-0812">Transmembrane</keyword>
<feature type="transmembrane region" description="Helical" evidence="1">
    <location>
        <begin position="92"/>
        <end position="120"/>
    </location>
</feature>
<sequence length="271" mass="30962">MLGQIIPIIDITKKNKILREKNRTVSNIEIPENIEEIDIKYLEDDYKATLDVKNRFEDKAKTIIAALTIAITLILNLSKIIDTVANKIPIPYFNYCIFIVAILSISYMLMAGIMSIQVLIKENLLYSISFEKRTDKKSIYQSTQQNINQNLIRNNIIYTAYLSIRNSVICLLIIFVLSIYPFQVSDNSSISNIEANNGTEIIYGNDAVEWILNNPQKKPDFDKIIEAYNNLGEDGTQKNIYDKNQGIIVTVESLNDSYLFSNIINDITEVN</sequence>